<dbReference type="Gene3D" id="1.10.10.10">
    <property type="entry name" value="Winged helix-like DNA-binding domain superfamily/Winged helix DNA-binding domain"/>
    <property type="match status" value="1"/>
</dbReference>
<dbReference type="InterPro" id="IPR036388">
    <property type="entry name" value="WH-like_DNA-bd_sf"/>
</dbReference>
<dbReference type="RefSeq" id="WP_047875205.1">
    <property type="nucleotide sequence ID" value="NZ_BMYC01000008.1"/>
</dbReference>
<dbReference type="InterPro" id="IPR035472">
    <property type="entry name" value="RpiR-like_SIS"/>
</dbReference>
<evidence type="ECO:0000256" key="2">
    <source>
        <dbReference type="ARBA" id="ARBA00023125"/>
    </source>
</evidence>
<keyword evidence="6" id="KW-0418">Kinase</keyword>
<dbReference type="GO" id="GO:0097367">
    <property type="term" value="F:carbohydrate derivative binding"/>
    <property type="evidence" value="ECO:0007669"/>
    <property type="project" value="InterPro"/>
</dbReference>
<dbReference type="Pfam" id="PF01380">
    <property type="entry name" value="SIS"/>
    <property type="match status" value="1"/>
</dbReference>
<keyword evidence="7" id="KW-1185">Reference proteome</keyword>
<dbReference type="PANTHER" id="PTHR30514:SF9">
    <property type="entry name" value="TRANSCRIPTIONAL REGULATOR"/>
    <property type="match status" value="1"/>
</dbReference>
<dbReference type="InterPro" id="IPR009057">
    <property type="entry name" value="Homeodomain-like_sf"/>
</dbReference>
<dbReference type="SUPFAM" id="SSF53697">
    <property type="entry name" value="SIS domain"/>
    <property type="match status" value="1"/>
</dbReference>
<dbReference type="GO" id="GO:0003677">
    <property type="term" value="F:DNA binding"/>
    <property type="evidence" value="ECO:0007669"/>
    <property type="project" value="UniProtKB-KW"/>
</dbReference>
<dbReference type="PATRIC" id="fig|754436.4.peg.2997"/>
<organism evidence="6 7">
    <name type="scientific">Photobacterium aphoticum</name>
    <dbReference type="NCBI Taxonomy" id="754436"/>
    <lineage>
        <taxon>Bacteria</taxon>
        <taxon>Pseudomonadati</taxon>
        <taxon>Pseudomonadota</taxon>
        <taxon>Gammaproteobacteria</taxon>
        <taxon>Vibrionales</taxon>
        <taxon>Vibrionaceae</taxon>
        <taxon>Photobacterium</taxon>
    </lineage>
</organism>
<keyword evidence="6" id="KW-0808">Transferase</keyword>
<keyword evidence="1" id="KW-0805">Transcription regulation</keyword>
<evidence type="ECO:0000259" key="5">
    <source>
        <dbReference type="PROSITE" id="PS51464"/>
    </source>
</evidence>
<dbReference type="PROSITE" id="PS51464">
    <property type="entry name" value="SIS"/>
    <property type="match status" value="1"/>
</dbReference>
<comment type="caution">
    <text evidence="6">The sequence shown here is derived from an EMBL/GenBank/DDBJ whole genome shotgun (WGS) entry which is preliminary data.</text>
</comment>
<gene>
    <name evidence="6" type="ORF">ABT58_14115</name>
</gene>
<feature type="domain" description="SIS" evidence="5">
    <location>
        <begin position="135"/>
        <end position="275"/>
    </location>
</feature>
<dbReference type="Gene3D" id="3.40.50.10490">
    <property type="entry name" value="Glucose-6-phosphate isomerase like protein, domain 1"/>
    <property type="match status" value="1"/>
</dbReference>
<dbReference type="CDD" id="cd05013">
    <property type="entry name" value="SIS_RpiR"/>
    <property type="match status" value="1"/>
</dbReference>
<dbReference type="OrthoDB" id="3684496at2"/>
<feature type="domain" description="HTH rpiR-type" evidence="4">
    <location>
        <begin position="11"/>
        <end position="87"/>
    </location>
</feature>
<protein>
    <submittedName>
        <fullName evidence="6">N-acetylmannosamine kinase</fullName>
    </submittedName>
</protein>
<dbReference type="GO" id="GO:1901135">
    <property type="term" value="P:carbohydrate derivative metabolic process"/>
    <property type="evidence" value="ECO:0007669"/>
    <property type="project" value="InterPro"/>
</dbReference>
<dbReference type="InterPro" id="IPR046348">
    <property type="entry name" value="SIS_dom_sf"/>
</dbReference>
<dbReference type="InterPro" id="IPR001347">
    <property type="entry name" value="SIS_dom"/>
</dbReference>
<dbReference type="AlphaFoldDB" id="A0A0J1JF22"/>
<reference evidence="6 7" key="1">
    <citation type="submission" date="2015-05" db="EMBL/GenBank/DDBJ databases">
        <title>Photobacterium galathea sp. nov.</title>
        <authorList>
            <person name="Machado H."/>
            <person name="Gram L."/>
        </authorList>
    </citation>
    <scope>NUCLEOTIDE SEQUENCE [LARGE SCALE GENOMIC DNA]</scope>
    <source>
        <strain evidence="6 7">DSM 25995</strain>
    </source>
</reference>
<proteinExistence type="predicted"/>
<dbReference type="Proteomes" id="UP000036426">
    <property type="component" value="Unassembled WGS sequence"/>
</dbReference>
<keyword evidence="2" id="KW-0238">DNA-binding</keyword>
<dbReference type="GO" id="GO:0003700">
    <property type="term" value="F:DNA-binding transcription factor activity"/>
    <property type="evidence" value="ECO:0007669"/>
    <property type="project" value="InterPro"/>
</dbReference>
<dbReference type="InterPro" id="IPR047640">
    <property type="entry name" value="RpiR-like"/>
</dbReference>
<dbReference type="SUPFAM" id="SSF46689">
    <property type="entry name" value="Homeodomain-like"/>
    <property type="match status" value="1"/>
</dbReference>
<evidence type="ECO:0000256" key="1">
    <source>
        <dbReference type="ARBA" id="ARBA00023015"/>
    </source>
</evidence>
<name>A0A0J1JF22_9GAMM</name>
<dbReference type="Pfam" id="PF01418">
    <property type="entry name" value="HTH_6"/>
    <property type="match status" value="1"/>
</dbReference>
<dbReference type="InterPro" id="IPR000281">
    <property type="entry name" value="HTH_RpiR"/>
</dbReference>
<dbReference type="PROSITE" id="PS51071">
    <property type="entry name" value="HTH_RPIR"/>
    <property type="match status" value="1"/>
</dbReference>
<dbReference type="EMBL" id="LDOV01000025">
    <property type="protein sequence ID" value="KLV00267.1"/>
    <property type="molecule type" value="Genomic_DNA"/>
</dbReference>
<accession>A0A0J1JF22</accession>
<evidence type="ECO:0000313" key="7">
    <source>
        <dbReference type="Proteomes" id="UP000036426"/>
    </source>
</evidence>
<sequence length="291" mass="31448">MATNNVMAKAGKVLDMMGCLHESLTPSAKRIADFVLANPADVTKLSIAELSQAVNAGEATIIRFCRTLGFKGFQDFKMELAIELSNANQNEKSILDTDVTPEDTAELIGQKLHNTINNVLAETYNLLDFQMLEQVANAIQSCRAVYFFGVGSSGVTAEDAKNKLMRIGFNVDALSNNHLMYMKASLLQPGDVAIGISHSGTSEETTKALRLAKEAGACTASITHNPRSPIAEYSDYVLVNGNRQGKLQGDSIGTKISQLFVLDLIYALLVKQDLAGTQANKMKTMSALDYS</sequence>
<evidence type="ECO:0000256" key="3">
    <source>
        <dbReference type="ARBA" id="ARBA00023163"/>
    </source>
</evidence>
<keyword evidence="3" id="KW-0804">Transcription</keyword>
<evidence type="ECO:0000313" key="6">
    <source>
        <dbReference type="EMBL" id="KLV00267.1"/>
    </source>
</evidence>
<dbReference type="PANTHER" id="PTHR30514">
    <property type="entry name" value="GLUCOKINASE"/>
    <property type="match status" value="1"/>
</dbReference>
<evidence type="ECO:0000259" key="4">
    <source>
        <dbReference type="PROSITE" id="PS51071"/>
    </source>
</evidence>
<dbReference type="GO" id="GO:0016301">
    <property type="term" value="F:kinase activity"/>
    <property type="evidence" value="ECO:0007669"/>
    <property type="project" value="UniProtKB-KW"/>
</dbReference>